<keyword evidence="3" id="KW-1185">Reference proteome</keyword>
<reference evidence="4" key="1">
    <citation type="submission" date="2025-08" db="UniProtKB">
        <authorList>
            <consortium name="RefSeq"/>
        </authorList>
    </citation>
    <scope>IDENTIFICATION</scope>
</reference>
<dbReference type="PANTHER" id="PTHR23045:SF9">
    <property type="entry name" value="LEUCINE RICH REPEAT CONTAINING 37A-RELATED"/>
    <property type="match status" value="1"/>
</dbReference>
<dbReference type="KEGG" id="csyr:110595013"/>
<dbReference type="GeneID" id="110595013"/>
<dbReference type="AlphaFoldDB" id="A0A3Q0DPU5"/>
<dbReference type="PANTHER" id="PTHR23045">
    <property type="entry name" value="LEUCINE-RICH REPEAT-CONTAINING PROTEIN 37A"/>
    <property type="match status" value="1"/>
</dbReference>
<protein>
    <submittedName>
        <fullName evidence="4">LOW QUALITY PROTEIN: leucine-rich repeat-containing protein 37A3-like</fullName>
    </submittedName>
</protein>
<dbReference type="InterPro" id="IPR015753">
    <property type="entry name" value="LRRC37"/>
</dbReference>
<feature type="non-terminal residue" evidence="4">
    <location>
        <position position="1"/>
    </location>
</feature>
<feature type="compositionally biased region" description="Polar residues" evidence="1">
    <location>
        <begin position="36"/>
        <end position="46"/>
    </location>
</feature>
<feature type="compositionally biased region" description="Polar residues" evidence="1">
    <location>
        <begin position="15"/>
        <end position="28"/>
    </location>
</feature>
<proteinExistence type="predicted"/>
<gene>
    <name evidence="4" type="primary">LOC110595013</name>
</gene>
<dbReference type="OrthoDB" id="9539893at2759"/>
<evidence type="ECO:0000256" key="1">
    <source>
        <dbReference type="SAM" id="MobiDB-lite"/>
    </source>
</evidence>
<dbReference type="Proteomes" id="UP000189704">
    <property type="component" value="Unplaced"/>
</dbReference>
<dbReference type="RefSeq" id="XP_021565086.1">
    <property type="nucleotide sequence ID" value="XM_021709411.1"/>
</dbReference>
<sequence>SPSQLSEPPKEVESSPVQQTVPAQSSATPMVVEPSLTKQVISSSPPESLEDMGPSPILQGGPTQPPEPPKEAEPSPSQQAVPAQPPEPSEEVVAESPVHHEMTVPTPGQGQAQYLTSPSVSVTVQPLDLGLFLSTEPRMKAEPSPTMHETPTQPPEEVVVSTSSYREVTDPTPGQDQAQHPVLLGVTDQPLDLGLTITPEYTTKAEQSTALKVTTAPPLSLVVTHPYPDQIQTEHPNLTQLTVHPLVLQVTVQTQHANLTQVIAQPLDLEFATTPEPTTEVKLSLTMQETPTQPDRGLTGDCSCESIEIVHLSFLQQGNKSVADGK</sequence>
<feature type="region of interest" description="Disordered" evidence="1">
    <location>
        <begin position="139"/>
        <end position="159"/>
    </location>
</feature>
<feature type="domain" description="Leucine-rich repeat-containing protein 37 N-terminal" evidence="2">
    <location>
        <begin position="71"/>
        <end position="145"/>
    </location>
</feature>
<accession>A0A3Q0DPU5</accession>
<evidence type="ECO:0000313" key="3">
    <source>
        <dbReference type="Proteomes" id="UP000189704"/>
    </source>
</evidence>
<evidence type="ECO:0000313" key="4">
    <source>
        <dbReference type="RefSeq" id="XP_021565086.1"/>
    </source>
</evidence>
<dbReference type="InterPro" id="IPR032754">
    <property type="entry name" value="LRRC37_N"/>
</dbReference>
<name>A0A3Q0DPU5_CARSF</name>
<feature type="domain" description="Leucine-rich repeat-containing protein 37 N-terminal" evidence="2">
    <location>
        <begin position="253"/>
        <end position="284"/>
    </location>
</feature>
<evidence type="ECO:0000259" key="2">
    <source>
        <dbReference type="Pfam" id="PF15779"/>
    </source>
</evidence>
<dbReference type="Pfam" id="PF15779">
    <property type="entry name" value="LRRC37"/>
    <property type="match status" value="2"/>
</dbReference>
<feature type="region of interest" description="Disordered" evidence="1">
    <location>
        <begin position="1"/>
        <end position="114"/>
    </location>
</feature>
<organism evidence="3 4">
    <name type="scientific">Carlito syrichta</name>
    <name type="common">Philippine tarsier</name>
    <name type="synonym">Tarsius syrichta</name>
    <dbReference type="NCBI Taxonomy" id="1868482"/>
    <lineage>
        <taxon>Eukaryota</taxon>
        <taxon>Metazoa</taxon>
        <taxon>Chordata</taxon>
        <taxon>Craniata</taxon>
        <taxon>Vertebrata</taxon>
        <taxon>Euteleostomi</taxon>
        <taxon>Mammalia</taxon>
        <taxon>Eutheria</taxon>
        <taxon>Euarchontoglires</taxon>
        <taxon>Primates</taxon>
        <taxon>Haplorrhini</taxon>
        <taxon>Tarsiiformes</taxon>
        <taxon>Tarsiidae</taxon>
        <taxon>Carlito</taxon>
    </lineage>
</organism>